<dbReference type="AlphaFoldDB" id="B6HFU1"/>
<gene>
    <name evidence="1" type="ORF">Pc20g10460</name>
    <name evidence="1" type="ORF">PCH_Pc20g10460</name>
</gene>
<dbReference type="Proteomes" id="UP000000724">
    <property type="component" value="Contig Pc00c20"/>
</dbReference>
<evidence type="ECO:0000313" key="2">
    <source>
        <dbReference type="Proteomes" id="UP000000724"/>
    </source>
</evidence>
<accession>B6HFU1</accession>
<dbReference type="VEuPathDB" id="FungiDB:PCH_Pc20g10460"/>
<name>B6HFU1_PENRW</name>
<dbReference type="HOGENOM" id="CLU_1982314_0_0_1"/>
<organism evidence="1 2">
    <name type="scientific">Penicillium rubens (strain ATCC 28089 / DSM 1075 / NRRL 1951 / Wisconsin 54-1255)</name>
    <name type="common">Penicillium chrysogenum</name>
    <dbReference type="NCBI Taxonomy" id="500485"/>
    <lineage>
        <taxon>Eukaryota</taxon>
        <taxon>Fungi</taxon>
        <taxon>Dikarya</taxon>
        <taxon>Ascomycota</taxon>
        <taxon>Pezizomycotina</taxon>
        <taxon>Eurotiomycetes</taxon>
        <taxon>Eurotiomycetidae</taxon>
        <taxon>Eurotiales</taxon>
        <taxon>Aspergillaceae</taxon>
        <taxon>Penicillium</taxon>
        <taxon>Penicillium chrysogenum species complex</taxon>
    </lineage>
</organism>
<sequence length="126" mass="13669">MQTVIGTLEVRDIARKLNHLENAQHGLREEVTGWRMIDQGAEFTSEGLVLDVEGQAYAAHKEQSDTAHITVKSHECPTSLILARRIDIHALKICRDSAEYLMGCKISANGANVGALSIGCASLQGL</sequence>
<protein>
    <submittedName>
        <fullName evidence="1">Uncharacterized protein</fullName>
    </submittedName>
</protein>
<evidence type="ECO:0000313" key="1">
    <source>
        <dbReference type="EMBL" id="CAP86375.1"/>
    </source>
</evidence>
<keyword evidence="2" id="KW-1185">Reference proteome</keyword>
<reference evidence="1 2" key="1">
    <citation type="journal article" date="2008" name="Nat. Biotechnol.">
        <title>Genome sequencing and analysis of the filamentous fungus Penicillium chrysogenum.</title>
        <authorList>
            <person name="van den Berg M.A."/>
            <person name="Albang R."/>
            <person name="Albermann K."/>
            <person name="Badger J.H."/>
            <person name="Daran J.-M."/>
            <person name="Driessen A.J.M."/>
            <person name="Garcia-Estrada C."/>
            <person name="Fedorova N.D."/>
            <person name="Harris D.M."/>
            <person name="Heijne W.H.M."/>
            <person name="Joardar V.S."/>
            <person name="Kiel J.A.K.W."/>
            <person name="Kovalchuk A."/>
            <person name="Martin J.F."/>
            <person name="Nierman W.C."/>
            <person name="Nijland J.G."/>
            <person name="Pronk J.T."/>
            <person name="Roubos J.A."/>
            <person name="van der Klei I.J."/>
            <person name="van Peij N.N.M.E."/>
            <person name="Veenhuis M."/>
            <person name="von Doehren H."/>
            <person name="Wagner C."/>
            <person name="Wortman J.R."/>
            <person name="Bovenberg R.A.L."/>
        </authorList>
    </citation>
    <scope>NUCLEOTIDE SEQUENCE [LARGE SCALE GENOMIC DNA]</scope>
    <source>
        <strain evidence="2">ATCC 28089 / DSM 1075 / NRRL 1951 / Wisconsin 54-1255</strain>
    </source>
</reference>
<dbReference type="EMBL" id="AM920435">
    <property type="protein sequence ID" value="CAP86375.1"/>
    <property type="molecule type" value="Genomic_DNA"/>
</dbReference>
<proteinExistence type="predicted"/>